<dbReference type="Proteomes" id="UP001528673">
    <property type="component" value="Unassembled WGS sequence"/>
</dbReference>
<evidence type="ECO:0000256" key="6">
    <source>
        <dbReference type="ARBA" id="ARBA00022989"/>
    </source>
</evidence>
<comment type="similarity">
    <text evidence="2 8">Belongs to the NiCoT transporter (TC 2.A.52) family.</text>
</comment>
<keyword evidence="10" id="KW-1185">Reference proteome</keyword>
<keyword evidence="3 8" id="KW-0813">Transport</keyword>
<keyword evidence="6 8" id="KW-1133">Transmembrane helix</keyword>
<evidence type="ECO:0000256" key="4">
    <source>
        <dbReference type="ARBA" id="ARBA00022596"/>
    </source>
</evidence>
<dbReference type="InterPro" id="IPR004688">
    <property type="entry name" value="Ni/Co_transpt"/>
</dbReference>
<dbReference type="EMBL" id="JAQSIP010000011">
    <property type="protein sequence ID" value="MDD0840679.1"/>
    <property type="molecule type" value="Genomic_DNA"/>
</dbReference>
<organism evidence="9 10">
    <name type="scientific">Curvibacter cyanobacteriorum</name>
    <dbReference type="NCBI Taxonomy" id="3026422"/>
    <lineage>
        <taxon>Bacteria</taxon>
        <taxon>Pseudomonadati</taxon>
        <taxon>Pseudomonadota</taxon>
        <taxon>Betaproteobacteria</taxon>
        <taxon>Burkholderiales</taxon>
        <taxon>Comamonadaceae</taxon>
        <taxon>Curvibacter</taxon>
    </lineage>
</organism>
<evidence type="ECO:0000256" key="7">
    <source>
        <dbReference type="ARBA" id="ARBA00023136"/>
    </source>
</evidence>
<sequence length="278" mass="29334">MFPDLGTAALLPLMLAFGLGVRHGFDADHLVAIDSLTRLHFQRYPRLARFSGVFFSLGHGVVVLLIAIATSLMRRHWSAPDWLALAGNGLSVGFLLLLGWANLRQVLVSAPRSTGPAEPPPPPWLMAGLTRRLRHPAAALLVGALFAISYDTVGQAVLFGSSALAGPAAADPVLLALAFLLGMLCVDGSAGWWMSSLLTRNQGLAPQAGRTLGLTVALMSLGMAALGMARQFSTAVDDWAQGSGLALSLGSVLLLASSFVYARWARRPRLSPQEPAPP</sequence>
<evidence type="ECO:0000256" key="1">
    <source>
        <dbReference type="ARBA" id="ARBA00004127"/>
    </source>
</evidence>
<dbReference type="Pfam" id="PF03824">
    <property type="entry name" value="NicO"/>
    <property type="match status" value="1"/>
</dbReference>
<evidence type="ECO:0000256" key="3">
    <source>
        <dbReference type="ARBA" id="ARBA00022448"/>
    </source>
</evidence>
<feature type="transmembrane region" description="Helical" evidence="8">
    <location>
        <begin position="244"/>
        <end position="262"/>
    </location>
</feature>
<protein>
    <recommendedName>
        <fullName evidence="8">Nickel/cobalt efflux system</fullName>
    </recommendedName>
</protein>
<dbReference type="PANTHER" id="PTHR31611:SF0">
    <property type="entry name" value="HIGH-AFFINITY NICKEL TRANSPORT PROTEIN NIC1"/>
    <property type="match status" value="1"/>
</dbReference>
<evidence type="ECO:0000256" key="5">
    <source>
        <dbReference type="ARBA" id="ARBA00022692"/>
    </source>
</evidence>
<proteinExistence type="inferred from homology"/>
<feature type="transmembrane region" description="Helical" evidence="8">
    <location>
        <begin position="46"/>
        <end position="70"/>
    </location>
</feature>
<gene>
    <name evidence="9" type="ORF">PSQ40_19030</name>
</gene>
<feature type="transmembrane region" description="Helical" evidence="8">
    <location>
        <begin position="173"/>
        <end position="199"/>
    </location>
</feature>
<dbReference type="PANTHER" id="PTHR31611">
    <property type="entry name" value="HIGH-AFFINITY NICKEL TRANSPORT PROTEIN NIC1"/>
    <property type="match status" value="1"/>
</dbReference>
<feature type="transmembrane region" description="Helical" evidence="8">
    <location>
        <begin position="82"/>
        <end position="103"/>
    </location>
</feature>
<evidence type="ECO:0000313" key="10">
    <source>
        <dbReference type="Proteomes" id="UP001528673"/>
    </source>
</evidence>
<dbReference type="InterPro" id="IPR011541">
    <property type="entry name" value="Ni/Co_transpt_high_affinity"/>
</dbReference>
<keyword evidence="5 8" id="KW-0812">Transmembrane</keyword>
<evidence type="ECO:0000256" key="8">
    <source>
        <dbReference type="RuleBase" id="RU362101"/>
    </source>
</evidence>
<reference evidence="9 10" key="1">
    <citation type="submission" date="2023-02" db="EMBL/GenBank/DDBJ databases">
        <title>Bacterial whole genomic sequence of Curvibacter sp. HBC61.</title>
        <authorList>
            <person name="Le V."/>
            <person name="Ko S.-R."/>
            <person name="Ahn C.-Y."/>
            <person name="Oh H.-M."/>
        </authorList>
    </citation>
    <scope>NUCLEOTIDE SEQUENCE [LARGE SCALE GENOMIC DNA]</scope>
    <source>
        <strain evidence="9 10">HBC61</strain>
    </source>
</reference>
<dbReference type="RefSeq" id="WP_273953466.1">
    <property type="nucleotide sequence ID" value="NZ_JAQSIP010000011.1"/>
</dbReference>
<accession>A0ABT5N2Y9</accession>
<keyword evidence="7 8" id="KW-0472">Membrane</keyword>
<feature type="transmembrane region" description="Helical" evidence="8">
    <location>
        <begin position="211"/>
        <end position="232"/>
    </location>
</feature>
<evidence type="ECO:0000256" key="2">
    <source>
        <dbReference type="ARBA" id="ARBA00010892"/>
    </source>
</evidence>
<evidence type="ECO:0000313" key="9">
    <source>
        <dbReference type="EMBL" id="MDD0840679.1"/>
    </source>
</evidence>
<comment type="caution">
    <text evidence="9">The sequence shown here is derived from an EMBL/GenBank/DDBJ whole genome shotgun (WGS) entry which is preliminary data.</text>
</comment>
<name>A0ABT5N2Y9_9BURK</name>
<feature type="transmembrane region" description="Helical" evidence="8">
    <location>
        <begin position="138"/>
        <end position="161"/>
    </location>
</feature>
<comment type="subcellular location">
    <subcellularLocation>
        <location evidence="8">Cell membrane</location>
        <topology evidence="8">Multi-pass membrane protein</topology>
    </subcellularLocation>
    <subcellularLocation>
        <location evidence="1">Endomembrane system</location>
        <topology evidence="1">Multi-pass membrane protein</topology>
    </subcellularLocation>
</comment>
<keyword evidence="4" id="KW-0533">Nickel</keyword>